<dbReference type="EMBL" id="GBRH01243380">
    <property type="protein sequence ID" value="JAD54515.1"/>
    <property type="molecule type" value="Transcribed_RNA"/>
</dbReference>
<proteinExistence type="predicted"/>
<accession>A0A0A9B017</accession>
<name>A0A0A9B017_ARUDO</name>
<keyword evidence="1" id="KW-1133">Transmembrane helix</keyword>
<keyword evidence="1" id="KW-0472">Membrane</keyword>
<reference evidence="2" key="2">
    <citation type="journal article" date="2015" name="Data Brief">
        <title>Shoot transcriptome of the giant reed, Arundo donax.</title>
        <authorList>
            <person name="Barrero R.A."/>
            <person name="Guerrero F.D."/>
            <person name="Moolhuijzen P."/>
            <person name="Goolsby J.A."/>
            <person name="Tidwell J."/>
            <person name="Bellgard S.E."/>
            <person name="Bellgard M.I."/>
        </authorList>
    </citation>
    <scope>NUCLEOTIDE SEQUENCE</scope>
    <source>
        <tissue evidence="2">Shoot tissue taken approximately 20 cm above the soil surface</tissue>
    </source>
</reference>
<reference evidence="2" key="1">
    <citation type="submission" date="2014-09" db="EMBL/GenBank/DDBJ databases">
        <authorList>
            <person name="Magalhaes I.L.F."/>
            <person name="Oliveira U."/>
            <person name="Santos F.R."/>
            <person name="Vidigal T.H.D.A."/>
            <person name="Brescovit A.D."/>
            <person name="Santos A.J."/>
        </authorList>
    </citation>
    <scope>NUCLEOTIDE SEQUENCE</scope>
    <source>
        <tissue evidence="2">Shoot tissue taken approximately 20 cm above the soil surface</tissue>
    </source>
</reference>
<sequence length="29" mass="3562">MCFQGLWMLWLAMWAILLLYKLLYLVATR</sequence>
<protein>
    <submittedName>
        <fullName evidence="2">Uncharacterized protein</fullName>
    </submittedName>
</protein>
<organism evidence="2">
    <name type="scientific">Arundo donax</name>
    <name type="common">Giant reed</name>
    <name type="synonym">Donax arundinaceus</name>
    <dbReference type="NCBI Taxonomy" id="35708"/>
    <lineage>
        <taxon>Eukaryota</taxon>
        <taxon>Viridiplantae</taxon>
        <taxon>Streptophyta</taxon>
        <taxon>Embryophyta</taxon>
        <taxon>Tracheophyta</taxon>
        <taxon>Spermatophyta</taxon>
        <taxon>Magnoliopsida</taxon>
        <taxon>Liliopsida</taxon>
        <taxon>Poales</taxon>
        <taxon>Poaceae</taxon>
        <taxon>PACMAD clade</taxon>
        <taxon>Arundinoideae</taxon>
        <taxon>Arundineae</taxon>
        <taxon>Arundo</taxon>
    </lineage>
</organism>
<feature type="transmembrane region" description="Helical" evidence="1">
    <location>
        <begin position="6"/>
        <end position="27"/>
    </location>
</feature>
<evidence type="ECO:0000256" key="1">
    <source>
        <dbReference type="SAM" id="Phobius"/>
    </source>
</evidence>
<keyword evidence="1" id="KW-0812">Transmembrane</keyword>
<dbReference type="AlphaFoldDB" id="A0A0A9B017"/>
<evidence type="ECO:0000313" key="2">
    <source>
        <dbReference type="EMBL" id="JAD54515.1"/>
    </source>
</evidence>